<dbReference type="EMBL" id="CP032698">
    <property type="protein sequence ID" value="AYG79116.1"/>
    <property type="molecule type" value="Genomic_DNA"/>
</dbReference>
<organism evidence="2 3">
    <name type="scientific">Streptomyces hundungensis</name>
    <dbReference type="NCBI Taxonomy" id="1077946"/>
    <lineage>
        <taxon>Bacteria</taxon>
        <taxon>Bacillati</taxon>
        <taxon>Actinomycetota</taxon>
        <taxon>Actinomycetes</taxon>
        <taxon>Kitasatosporales</taxon>
        <taxon>Streptomycetaceae</taxon>
        <taxon>Streptomyces</taxon>
    </lineage>
</organism>
<gene>
    <name evidence="2" type="ORF">DWB77_01226</name>
</gene>
<sequence length="45" mass="4841">MPITPMALVMLTLLVLAMKAFDTAPHRRTAEPGMESEGAETGTPR</sequence>
<protein>
    <submittedName>
        <fullName evidence="2">Uncharacterized protein</fullName>
    </submittedName>
</protein>
<name>A0A387H5T0_9ACTN</name>
<reference evidence="2 3" key="1">
    <citation type="submission" date="2018-10" db="EMBL/GenBank/DDBJ databases">
        <title>Relationship between Morphology and Antimicrobial Activity in Streptomyces.</title>
        <authorList>
            <person name="Kang H.J."/>
            <person name="Kim S.B."/>
        </authorList>
    </citation>
    <scope>NUCLEOTIDE SEQUENCE [LARGE SCALE GENOMIC DNA]</scope>
    <source>
        <strain evidence="2 3">BH38</strain>
    </source>
</reference>
<evidence type="ECO:0000313" key="3">
    <source>
        <dbReference type="Proteomes" id="UP000271554"/>
    </source>
</evidence>
<dbReference type="Proteomes" id="UP000271554">
    <property type="component" value="Chromosome"/>
</dbReference>
<evidence type="ECO:0000256" key="1">
    <source>
        <dbReference type="SAM" id="MobiDB-lite"/>
    </source>
</evidence>
<dbReference type="KEGG" id="shun:DWB77_01226"/>
<dbReference type="AlphaFoldDB" id="A0A387H5T0"/>
<feature type="region of interest" description="Disordered" evidence="1">
    <location>
        <begin position="24"/>
        <end position="45"/>
    </location>
</feature>
<dbReference type="RefSeq" id="WP_162952455.1">
    <property type="nucleotide sequence ID" value="NZ_CP032698.1"/>
</dbReference>
<proteinExistence type="predicted"/>
<accession>A0A387H5T0</accession>
<keyword evidence="3" id="KW-1185">Reference proteome</keyword>
<evidence type="ECO:0000313" key="2">
    <source>
        <dbReference type="EMBL" id="AYG79116.1"/>
    </source>
</evidence>